<keyword evidence="3" id="KW-1185">Reference proteome</keyword>
<gene>
    <name evidence="2" type="ORF">ZT3D7_G7846</name>
</gene>
<dbReference type="AlphaFoldDB" id="A0A1X7RZ35"/>
<feature type="compositionally biased region" description="Polar residues" evidence="1">
    <location>
        <begin position="565"/>
        <end position="584"/>
    </location>
</feature>
<dbReference type="EMBL" id="LT853698">
    <property type="protein sequence ID" value="SMQ52693.1"/>
    <property type="molecule type" value="Genomic_DNA"/>
</dbReference>
<feature type="region of interest" description="Disordered" evidence="1">
    <location>
        <begin position="440"/>
        <end position="475"/>
    </location>
</feature>
<feature type="compositionally biased region" description="Basic and acidic residues" evidence="1">
    <location>
        <begin position="457"/>
        <end position="475"/>
    </location>
</feature>
<feature type="compositionally biased region" description="Acidic residues" evidence="1">
    <location>
        <begin position="441"/>
        <end position="450"/>
    </location>
</feature>
<evidence type="ECO:0000256" key="1">
    <source>
        <dbReference type="SAM" id="MobiDB-lite"/>
    </source>
</evidence>
<dbReference type="InterPro" id="IPR022190">
    <property type="entry name" value="DUF3716"/>
</dbReference>
<proteinExistence type="predicted"/>
<dbReference type="Pfam" id="PF12511">
    <property type="entry name" value="DUF3716"/>
    <property type="match status" value="1"/>
</dbReference>
<dbReference type="Proteomes" id="UP000215127">
    <property type="component" value="Chromosome 7"/>
</dbReference>
<feature type="region of interest" description="Disordered" evidence="1">
    <location>
        <begin position="20"/>
        <end position="150"/>
    </location>
</feature>
<name>A0A1X7RZ35_ZYMT9</name>
<organism evidence="2 3">
    <name type="scientific">Zymoseptoria tritici (strain ST99CH_3D7)</name>
    <dbReference type="NCBI Taxonomy" id="1276538"/>
    <lineage>
        <taxon>Eukaryota</taxon>
        <taxon>Fungi</taxon>
        <taxon>Dikarya</taxon>
        <taxon>Ascomycota</taxon>
        <taxon>Pezizomycotina</taxon>
        <taxon>Dothideomycetes</taxon>
        <taxon>Dothideomycetidae</taxon>
        <taxon>Mycosphaerellales</taxon>
        <taxon>Mycosphaerellaceae</taxon>
        <taxon>Zymoseptoria</taxon>
    </lineage>
</organism>
<feature type="compositionally biased region" description="Acidic residues" evidence="1">
    <location>
        <begin position="92"/>
        <end position="104"/>
    </location>
</feature>
<evidence type="ECO:0000313" key="2">
    <source>
        <dbReference type="EMBL" id="SMQ52693.1"/>
    </source>
</evidence>
<reference evidence="2 3" key="1">
    <citation type="submission" date="2016-06" db="EMBL/GenBank/DDBJ databases">
        <authorList>
            <person name="Kjaerup R.B."/>
            <person name="Dalgaard T.S."/>
            <person name="Juul-Madsen H.R."/>
        </authorList>
    </citation>
    <scope>NUCLEOTIDE SEQUENCE [LARGE SCALE GENOMIC DNA]</scope>
</reference>
<feature type="compositionally biased region" description="Basic and acidic residues" evidence="1">
    <location>
        <begin position="105"/>
        <end position="149"/>
    </location>
</feature>
<protein>
    <submittedName>
        <fullName evidence="2">Uncharacterized protein</fullName>
    </submittedName>
</protein>
<feature type="region of interest" description="Disordered" evidence="1">
    <location>
        <begin position="511"/>
        <end position="639"/>
    </location>
</feature>
<evidence type="ECO:0000313" key="3">
    <source>
        <dbReference type="Proteomes" id="UP000215127"/>
    </source>
</evidence>
<accession>A0A1X7RZ35</accession>
<sequence length="813" mass="90541">MPRDRSYAELQLHLRRQIDHRFRPAPQSGSLADLALRSDRSSALTPDPREWRALEQEDTMPSNGKHFTIPGIAQAHAPVERSRRRRSRDTSDSDSESDEEFGDTAEDRLVAARRESRKINAPHEEDINHDDHDHQSDEDGWHDSDHEDTMSTDYEAAVSSIEGITGRSWDIDRIGGTRELRGVVEYLVHWAPSRHATSQVEIQTQHNDKTFVLVEAAPWPVSRAIPDGGEEHQTTIEWVPTWHPIWELRCALKAIARYQRHHPAVRSGSARVFDVRETPTLSYSTIYDPEPDGKPGLMDGYMICPKEGLDYTRSLLALLKHDSDIDRIHITSSVATNLNMPARQQLTFRPEFVASDMSYRMNANNLLAATTYVAGYACEIPCDHCKSAAVLPFPKCVTSPNFNGGACTNCSLSKASVSCTHRHDVRFQQLARPDRLRLIDSDDEDDEEVCDSPTETPLERTVNDDRGDDRSSDAAERDLLAKMSIRRDRFPLAQTELEVLDLSKDHPGAGLALLNVKPPNPATDGDAPSFSSLRSDDSTSESSPLPDCGMLESSPDAAGGIGELSSPQTSPSPFDTACSSSDAQIVQRKRRRGSDVSVGPSRRRRRSGLSSNRANMPHTTSTAHLGHASTRPAERTGGLDIVCSRGPDSDAPLVEKVVAPAIGFTHPECGLWAPRCRHTFIDYSIKTEATHSSPVVETSRSVSINRPSVQRRNSLNTLPTLSRGPQLISETVSCDQHFTAGELTEPQIRFILSRCHCRTTQLLHDAWERARKEDPALKCKFTYLSHERVQEMNAVIGRFCPMRLGTREHPIVV</sequence>
<dbReference type="CDD" id="cd00024">
    <property type="entry name" value="CD_CSD"/>
    <property type="match status" value="1"/>
</dbReference>